<accession>A0A0E9X9R0</accession>
<evidence type="ECO:0000313" key="1">
    <source>
        <dbReference type="EMBL" id="JAH99201.1"/>
    </source>
</evidence>
<proteinExistence type="predicted"/>
<reference evidence="1" key="1">
    <citation type="submission" date="2014-11" db="EMBL/GenBank/DDBJ databases">
        <authorList>
            <person name="Amaro Gonzalez C."/>
        </authorList>
    </citation>
    <scope>NUCLEOTIDE SEQUENCE</scope>
</reference>
<dbReference type="AlphaFoldDB" id="A0A0E9X9R0"/>
<sequence>MDLISVSETCFLPLTNPPPPTVMRGRL</sequence>
<name>A0A0E9X9R0_ANGAN</name>
<dbReference type="EMBL" id="GBXM01009376">
    <property type="protein sequence ID" value="JAH99201.1"/>
    <property type="molecule type" value="Transcribed_RNA"/>
</dbReference>
<organism evidence="1">
    <name type="scientific">Anguilla anguilla</name>
    <name type="common">European freshwater eel</name>
    <name type="synonym">Muraena anguilla</name>
    <dbReference type="NCBI Taxonomy" id="7936"/>
    <lineage>
        <taxon>Eukaryota</taxon>
        <taxon>Metazoa</taxon>
        <taxon>Chordata</taxon>
        <taxon>Craniata</taxon>
        <taxon>Vertebrata</taxon>
        <taxon>Euteleostomi</taxon>
        <taxon>Actinopterygii</taxon>
        <taxon>Neopterygii</taxon>
        <taxon>Teleostei</taxon>
        <taxon>Anguilliformes</taxon>
        <taxon>Anguillidae</taxon>
        <taxon>Anguilla</taxon>
    </lineage>
</organism>
<reference evidence="1" key="2">
    <citation type="journal article" date="2015" name="Fish Shellfish Immunol.">
        <title>Early steps in the European eel (Anguilla anguilla)-Vibrio vulnificus interaction in the gills: Role of the RtxA13 toxin.</title>
        <authorList>
            <person name="Callol A."/>
            <person name="Pajuelo D."/>
            <person name="Ebbesson L."/>
            <person name="Teles M."/>
            <person name="MacKenzie S."/>
            <person name="Amaro C."/>
        </authorList>
    </citation>
    <scope>NUCLEOTIDE SEQUENCE</scope>
</reference>
<protein>
    <submittedName>
        <fullName evidence="1">Uncharacterized protein</fullName>
    </submittedName>
</protein>